<evidence type="ECO:0000259" key="5">
    <source>
        <dbReference type="PROSITE" id="PS01124"/>
    </source>
</evidence>
<dbReference type="Gene3D" id="1.10.10.60">
    <property type="entry name" value="Homeodomain-like"/>
    <property type="match status" value="1"/>
</dbReference>
<evidence type="ECO:0000313" key="7">
    <source>
        <dbReference type="Proteomes" id="UP001142610"/>
    </source>
</evidence>
<name>A0A9X2LBK2_9PROT</name>
<dbReference type="Pfam" id="PF12833">
    <property type="entry name" value="HTH_18"/>
    <property type="match status" value="1"/>
</dbReference>
<sequence length="347" mass="37731">MLLLQAALCFSANTLMLLLAVLFLRDARHLVAARLGAVLFIGSVGYSLNLLSGPLRLPSPLYEAAALANVPTLGLSLLFCRALLLDGFRMDGRAWLALFLTSVLMLLAARPLLGMPTAGQAIANGLLGAAGLAVIAHLLWIAATGYRGDLVDTRRRVRIGVVVFALLNALAVSVVELRGMSVVVEGLVFDTGTLVLCLVILLWILRTEPERFFSLPAEEEHAAPPPAPSPRQHAAQNKLLAAMEEEAAWRDETLTIASLAERIDVPEHQLRALINKGMGHRNFAAFLNGYRLAEAKTRLADPQEAATPILTIAMESGYRTLSTFNRAFKTHEDETPSAFRRRMLQGR</sequence>
<proteinExistence type="predicted"/>
<dbReference type="GO" id="GO:0043565">
    <property type="term" value="F:sequence-specific DNA binding"/>
    <property type="evidence" value="ECO:0007669"/>
    <property type="project" value="InterPro"/>
</dbReference>
<protein>
    <submittedName>
        <fullName evidence="6">Helix-turn-helix domain-containing protein</fullName>
    </submittedName>
</protein>
<feature type="transmembrane region" description="Helical" evidence="4">
    <location>
        <begin position="64"/>
        <end position="84"/>
    </location>
</feature>
<feature type="transmembrane region" description="Helical" evidence="4">
    <location>
        <begin position="157"/>
        <end position="175"/>
    </location>
</feature>
<keyword evidence="4" id="KW-1133">Transmembrane helix</keyword>
<feature type="transmembrane region" description="Helical" evidence="4">
    <location>
        <begin position="31"/>
        <end position="52"/>
    </location>
</feature>
<dbReference type="SUPFAM" id="SSF46689">
    <property type="entry name" value="Homeodomain-like"/>
    <property type="match status" value="1"/>
</dbReference>
<dbReference type="RefSeq" id="WP_256620403.1">
    <property type="nucleotide sequence ID" value="NZ_JANIBC010000019.1"/>
</dbReference>
<dbReference type="PROSITE" id="PS00041">
    <property type="entry name" value="HTH_ARAC_FAMILY_1"/>
    <property type="match status" value="1"/>
</dbReference>
<feature type="transmembrane region" description="Helical" evidence="4">
    <location>
        <begin position="187"/>
        <end position="205"/>
    </location>
</feature>
<dbReference type="Proteomes" id="UP001142610">
    <property type="component" value="Unassembled WGS sequence"/>
</dbReference>
<dbReference type="PANTHER" id="PTHR43280:SF29">
    <property type="entry name" value="ARAC-FAMILY TRANSCRIPTIONAL REGULATOR"/>
    <property type="match status" value="1"/>
</dbReference>
<feature type="domain" description="HTH araC/xylS-type" evidence="5">
    <location>
        <begin position="237"/>
        <end position="342"/>
    </location>
</feature>
<feature type="transmembrane region" description="Helical" evidence="4">
    <location>
        <begin position="125"/>
        <end position="145"/>
    </location>
</feature>
<evidence type="ECO:0000256" key="2">
    <source>
        <dbReference type="ARBA" id="ARBA00023125"/>
    </source>
</evidence>
<evidence type="ECO:0000256" key="1">
    <source>
        <dbReference type="ARBA" id="ARBA00023015"/>
    </source>
</evidence>
<keyword evidence="4" id="KW-0812">Transmembrane</keyword>
<keyword evidence="3" id="KW-0804">Transcription</keyword>
<dbReference type="InterPro" id="IPR018060">
    <property type="entry name" value="HTH_AraC"/>
</dbReference>
<keyword evidence="1" id="KW-0805">Transcription regulation</keyword>
<dbReference type="InterPro" id="IPR018062">
    <property type="entry name" value="HTH_AraC-typ_CS"/>
</dbReference>
<evidence type="ECO:0000256" key="3">
    <source>
        <dbReference type="ARBA" id="ARBA00023163"/>
    </source>
</evidence>
<dbReference type="PROSITE" id="PS01124">
    <property type="entry name" value="HTH_ARAC_FAMILY_2"/>
    <property type="match status" value="1"/>
</dbReference>
<gene>
    <name evidence="6" type="ORF">NOG11_13935</name>
</gene>
<dbReference type="EMBL" id="JANIBC010000019">
    <property type="protein sequence ID" value="MCQ8186478.1"/>
    <property type="molecule type" value="Genomic_DNA"/>
</dbReference>
<dbReference type="InterPro" id="IPR009057">
    <property type="entry name" value="Homeodomain-like_sf"/>
</dbReference>
<reference evidence="6" key="1">
    <citation type="submission" date="2022-07" db="EMBL/GenBank/DDBJ databases">
        <title>Parvularcula maris sp. nov., an algicidal bacterium isolated from seawater.</title>
        <authorList>
            <person name="Li F."/>
        </authorList>
    </citation>
    <scope>NUCLEOTIDE SEQUENCE</scope>
    <source>
        <strain evidence="6">BGMRC 0090</strain>
    </source>
</reference>
<feature type="transmembrane region" description="Helical" evidence="4">
    <location>
        <begin position="6"/>
        <end position="24"/>
    </location>
</feature>
<dbReference type="PANTHER" id="PTHR43280">
    <property type="entry name" value="ARAC-FAMILY TRANSCRIPTIONAL REGULATOR"/>
    <property type="match status" value="1"/>
</dbReference>
<dbReference type="SMART" id="SM00342">
    <property type="entry name" value="HTH_ARAC"/>
    <property type="match status" value="1"/>
</dbReference>
<keyword evidence="2" id="KW-0238">DNA-binding</keyword>
<dbReference type="AlphaFoldDB" id="A0A9X2LBK2"/>
<accession>A0A9X2LBK2</accession>
<dbReference type="GO" id="GO:0003700">
    <property type="term" value="F:DNA-binding transcription factor activity"/>
    <property type="evidence" value="ECO:0007669"/>
    <property type="project" value="InterPro"/>
</dbReference>
<feature type="transmembrane region" description="Helical" evidence="4">
    <location>
        <begin position="96"/>
        <end position="113"/>
    </location>
</feature>
<organism evidence="6 7">
    <name type="scientific">Parvularcula maris</name>
    <dbReference type="NCBI Taxonomy" id="2965077"/>
    <lineage>
        <taxon>Bacteria</taxon>
        <taxon>Pseudomonadati</taxon>
        <taxon>Pseudomonadota</taxon>
        <taxon>Alphaproteobacteria</taxon>
        <taxon>Parvularculales</taxon>
        <taxon>Parvularculaceae</taxon>
        <taxon>Parvularcula</taxon>
    </lineage>
</organism>
<keyword evidence="7" id="KW-1185">Reference proteome</keyword>
<evidence type="ECO:0000256" key="4">
    <source>
        <dbReference type="SAM" id="Phobius"/>
    </source>
</evidence>
<comment type="caution">
    <text evidence="6">The sequence shown here is derived from an EMBL/GenBank/DDBJ whole genome shotgun (WGS) entry which is preliminary data.</text>
</comment>
<evidence type="ECO:0000313" key="6">
    <source>
        <dbReference type="EMBL" id="MCQ8186478.1"/>
    </source>
</evidence>
<keyword evidence="4" id="KW-0472">Membrane</keyword>